<feature type="domain" description="Glutaredoxin" evidence="3">
    <location>
        <begin position="76"/>
        <end position="131"/>
    </location>
</feature>
<feature type="chain" id="PRO_5032747419" evidence="2">
    <location>
        <begin position="24"/>
        <end position="205"/>
    </location>
</feature>
<organism evidence="5 6">
    <name type="scientific">Undibacterium oligocarboniphilum</name>
    <dbReference type="NCBI Taxonomy" id="666702"/>
    <lineage>
        <taxon>Bacteria</taxon>
        <taxon>Pseudomonadati</taxon>
        <taxon>Pseudomonadota</taxon>
        <taxon>Betaproteobacteria</taxon>
        <taxon>Burkholderiales</taxon>
        <taxon>Oxalobacteraceae</taxon>
        <taxon>Undibacterium</taxon>
    </lineage>
</organism>
<dbReference type="CDD" id="cd02976">
    <property type="entry name" value="NrdH"/>
    <property type="match status" value="1"/>
</dbReference>
<proteinExistence type="predicted"/>
<feature type="compositionally biased region" description="Low complexity" evidence="1">
    <location>
        <begin position="162"/>
        <end position="174"/>
    </location>
</feature>
<dbReference type="Pfam" id="PF00462">
    <property type="entry name" value="Glutaredoxin"/>
    <property type="match status" value="1"/>
</dbReference>
<dbReference type="Gene3D" id="3.40.30.10">
    <property type="entry name" value="Glutaredoxin"/>
    <property type="match status" value="1"/>
</dbReference>
<comment type="caution">
    <text evidence="5">The sequence shown here is derived from an EMBL/GenBank/DDBJ whole genome shotgun (WGS) entry which is preliminary data.</text>
</comment>
<evidence type="ECO:0000256" key="1">
    <source>
        <dbReference type="SAM" id="MobiDB-lite"/>
    </source>
</evidence>
<dbReference type="InterPro" id="IPR036249">
    <property type="entry name" value="Thioredoxin-like_sf"/>
</dbReference>
<feature type="region of interest" description="Disordered" evidence="1">
    <location>
        <begin position="162"/>
        <end position="205"/>
    </location>
</feature>
<feature type="domain" description="DUF4124" evidence="4">
    <location>
        <begin position="14"/>
        <end position="47"/>
    </location>
</feature>
<sequence>MKLHRHVICLLLPALFAASSAQAQLYKSVGPDGKVTYSDTPPPVNQKLVEKRDLNNAIDTSNLPYELAQAVAQSPVILYTGASCAPCNDGKNMLRTAGVPFAEKTVKSNEDIEKLKQAGGDTQLPLLLVGRQKLRGFSTEEWQSALTSAGYPSSNRLPASYRYPPAESAAPSAADNGKTATQTPAAPVRKSLPVKKPDTDNGFRF</sequence>
<evidence type="ECO:0000256" key="2">
    <source>
        <dbReference type="SAM" id="SignalP"/>
    </source>
</evidence>
<feature type="compositionally biased region" description="Basic and acidic residues" evidence="1">
    <location>
        <begin position="195"/>
        <end position="205"/>
    </location>
</feature>
<name>A0A850QN33_9BURK</name>
<dbReference type="InterPro" id="IPR025392">
    <property type="entry name" value="DUF4124"/>
</dbReference>
<accession>A0A850QN33</accession>
<keyword evidence="2" id="KW-0732">Signal</keyword>
<evidence type="ECO:0000259" key="3">
    <source>
        <dbReference type="Pfam" id="PF00462"/>
    </source>
</evidence>
<evidence type="ECO:0000313" key="6">
    <source>
        <dbReference type="Proteomes" id="UP000588051"/>
    </source>
</evidence>
<dbReference type="AlphaFoldDB" id="A0A850QN33"/>
<keyword evidence="6" id="KW-1185">Reference proteome</keyword>
<evidence type="ECO:0000259" key="4">
    <source>
        <dbReference type="Pfam" id="PF13511"/>
    </source>
</evidence>
<reference evidence="5 6" key="1">
    <citation type="submission" date="2020-06" db="EMBL/GenBank/DDBJ databases">
        <authorList>
            <person name="Qiu C."/>
            <person name="Liu Z."/>
        </authorList>
    </citation>
    <scope>NUCLEOTIDE SEQUENCE [LARGE SCALE GENOMIC DNA]</scope>
    <source>
        <strain evidence="5 6">EM 1</strain>
    </source>
</reference>
<dbReference type="SUPFAM" id="SSF52833">
    <property type="entry name" value="Thioredoxin-like"/>
    <property type="match status" value="1"/>
</dbReference>
<feature type="signal peptide" evidence="2">
    <location>
        <begin position="1"/>
        <end position="23"/>
    </location>
</feature>
<gene>
    <name evidence="5" type="ORF">HV832_14640</name>
</gene>
<dbReference type="EMBL" id="JABXYJ010000009">
    <property type="protein sequence ID" value="NVO79065.1"/>
    <property type="molecule type" value="Genomic_DNA"/>
</dbReference>
<dbReference type="Pfam" id="PF13511">
    <property type="entry name" value="DUF4124"/>
    <property type="match status" value="1"/>
</dbReference>
<protein>
    <submittedName>
        <fullName evidence="5">Glutaredoxin family protein</fullName>
    </submittedName>
</protein>
<evidence type="ECO:0000313" key="5">
    <source>
        <dbReference type="EMBL" id="NVO79065.1"/>
    </source>
</evidence>
<dbReference type="RefSeq" id="WP_176804596.1">
    <property type="nucleotide sequence ID" value="NZ_JABXYJ010000009.1"/>
</dbReference>
<dbReference type="Proteomes" id="UP000588051">
    <property type="component" value="Unassembled WGS sequence"/>
</dbReference>
<dbReference type="PROSITE" id="PS51354">
    <property type="entry name" value="GLUTAREDOXIN_2"/>
    <property type="match status" value="1"/>
</dbReference>
<dbReference type="InterPro" id="IPR002109">
    <property type="entry name" value="Glutaredoxin"/>
</dbReference>